<evidence type="ECO:0000313" key="2">
    <source>
        <dbReference type="EMBL" id="CAE7034389.1"/>
    </source>
</evidence>
<dbReference type="Proteomes" id="UP000604046">
    <property type="component" value="Unassembled WGS sequence"/>
</dbReference>
<feature type="coiled-coil region" evidence="1">
    <location>
        <begin position="70"/>
        <end position="97"/>
    </location>
</feature>
<evidence type="ECO:0000313" key="3">
    <source>
        <dbReference type="Proteomes" id="UP000604046"/>
    </source>
</evidence>
<dbReference type="OrthoDB" id="438298at2759"/>
<keyword evidence="3" id="KW-1185">Reference proteome</keyword>
<comment type="caution">
    <text evidence="2">The sequence shown here is derived from an EMBL/GenBank/DDBJ whole genome shotgun (WGS) entry which is preliminary data.</text>
</comment>
<sequence>MHSLRNMLRRSFACVCAAAALVKFHAFVGIKKHGKRNYKLQSPKDAYSDRFVTMAQDLLMASGYDENVTRVALTLALAEKENEIREALEEAATKHRLLQLKYLSVSSRFWLETLFKDFWAFARATHVSFGLDTTYSGISRHLANNPEVWQAFAAHENMSLVFPFNESFPEVSRSLLYGRLSDQVHEPPGSVVLRLWYDTEYTGEVYLLRYSRKLRIITGPQELSRAWADLMKPDRRP</sequence>
<dbReference type="EMBL" id="CAJNDS010000252">
    <property type="protein sequence ID" value="CAE7034389.1"/>
    <property type="molecule type" value="Genomic_DNA"/>
</dbReference>
<name>A0A812IG34_9DINO</name>
<proteinExistence type="predicted"/>
<protein>
    <submittedName>
        <fullName evidence="2">Uncharacterized protein</fullName>
    </submittedName>
</protein>
<dbReference type="AlphaFoldDB" id="A0A812IG34"/>
<reference evidence="2" key="1">
    <citation type="submission" date="2021-02" db="EMBL/GenBank/DDBJ databases">
        <authorList>
            <person name="Dougan E. K."/>
            <person name="Rhodes N."/>
            <person name="Thang M."/>
            <person name="Chan C."/>
        </authorList>
    </citation>
    <scope>NUCLEOTIDE SEQUENCE</scope>
</reference>
<gene>
    <name evidence="2" type="ORF">SNAT2548_LOCUS4121</name>
</gene>
<accession>A0A812IG34</accession>
<organism evidence="2 3">
    <name type="scientific">Symbiodinium natans</name>
    <dbReference type="NCBI Taxonomy" id="878477"/>
    <lineage>
        <taxon>Eukaryota</taxon>
        <taxon>Sar</taxon>
        <taxon>Alveolata</taxon>
        <taxon>Dinophyceae</taxon>
        <taxon>Suessiales</taxon>
        <taxon>Symbiodiniaceae</taxon>
        <taxon>Symbiodinium</taxon>
    </lineage>
</organism>
<evidence type="ECO:0000256" key="1">
    <source>
        <dbReference type="SAM" id="Coils"/>
    </source>
</evidence>
<keyword evidence="1" id="KW-0175">Coiled coil</keyword>